<keyword evidence="3" id="KW-1185">Reference proteome</keyword>
<gene>
    <name evidence="2" type="ORF">GMOD_00008567</name>
</gene>
<feature type="region of interest" description="Disordered" evidence="1">
    <location>
        <begin position="14"/>
        <end position="36"/>
    </location>
</feature>
<dbReference type="EMBL" id="KE747825">
    <property type="protein sequence ID" value="RMZ70909.1"/>
    <property type="molecule type" value="Genomic_DNA"/>
</dbReference>
<dbReference type="OrthoDB" id="3533395at2759"/>
<evidence type="ECO:0000313" key="3">
    <source>
        <dbReference type="Proteomes" id="UP000265663"/>
    </source>
</evidence>
<reference evidence="2 3" key="1">
    <citation type="journal article" date="2014" name="PLoS ONE">
        <title>De novo Genome Assembly of the Fungal Plant Pathogen Pyrenophora semeniperda.</title>
        <authorList>
            <person name="Soliai M.M."/>
            <person name="Meyer S.E."/>
            <person name="Udall J.A."/>
            <person name="Elzinga D.E."/>
            <person name="Hermansen R.A."/>
            <person name="Bodily P.M."/>
            <person name="Hart A.A."/>
            <person name="Coleman C.E."/>
        </authorList>
    </citation>
    <scope>NUCLEOTIDE SEQUENCE [LARGE SCALE GENOMIC DNA]</scope>
    <source>
        <strain evidence="2 3">CCB06</strain>
        <tissue evidence="2">Mycelium</tissue>
    </source>
</reference>
<protein>
    <submittedName>
        <fullName evidence="2">Chromatin-remodeling complex atpase chain isw-1</fullName>
    </submittedName>
</protein>
<dbReference type="Proteomes" id="UP000265663">
    <property type="component" value="Unassembled WGS sequence"/>
</dbReference>
<sequence>MELAGWMKDIYQLPPVANSDEKDEPQPHDYPPVHPSQPGAFVEIIDLGSPSVSSGDEVVMPGDAADIRRRSSTPDSIITESVEPIIATHPELISAAIPVNHTDESQLASISTIRRCLLADLIEYSDRKRVVSKAISKLRADDRELIRNRVQLIGKMASTREITACVDMLWSGESKLRGVLPRDMPKILVFVNLFLSWWFCRDYLKGPKASKADLADLKLSIEDGSAKMDVFYDYVHTVMGTTFSEKALQHPERPSQAEIIEISDDDD</sequence>
<proteinExistence type="predicted"/>
<evidence type="ECO:0000256" key="1">
    <source>
        <dbReference type="SAM" id="MobiDB-lite"/>
    </source>
</evidence>
<dbReference type="AlphaFoldDB" id="A0A3M7M947"/>
<evidence type="ECO:0000313" key="2">
    <source>
        <dbReference type="EMBL" id="RMZ70909.1"/>
    </source>
</evidence>
<accession>A0A3M7M947</accession>
<name>A0A3M7M947_9PLEO</name>
<organism evidence="2 3">
    <name type="scientific">Pyrenophora seminiperda CCB06</name>
    <dbReference type="NCBI Taxonomy" id="1302712"/>
    <lineage>
        <taxon>Eukaryota</taxon>
        <taxon>Fungi</taxon>
        <taxon>Dikarya</taxon>
        <taxon>Ascomycota</taxon>
        <taxon>Pezizomycotina</taxon>
        <taxon>Dothideomycetes</taxon>
        <taxon>Pleosporomycetidae</taxon>
        <taxon>Pleosporales</taxon>
        <taxon>Pleosporineae</taxon>
        <taxon>Pleosporaceae</taxon>
        <taxon>Pyrenophora</taxon>
    </lineage>
</organism>